<reference evidence="1 2" key="1">
    <citation type="submission" date="2021-05" db="EMBL/GenBank/DDBJ databases">
        <title>Kineosporia and Streptomyces sp. nov. two new marine actinobacteria isolated from Coral.</title>
        <authorList>
            <person name="Buangrab K."/>
            <person name="Sutthacheep M."/>
            <person name="Yeemin T."/>
            <person name="Harunari E."/>
            <person name="Igarashi Y."/>
            <person name="Kanchanasin P."/>
            <person name="Tanasupawat S."/>
            <person name="Phongsopitanun W."/>
        </authorList>
    </citation>
    <scope>NUCLEOTIDE SEQUENCE [LARGE SCALE GENOMIC DNA]</scope>
    <source>
        <strain evidence="1 2">J2-2</strain>
    </source>
</reference>
<name>A0ABS5TTT7_9ACTN</name>
<accession>A0ABS5TTT7</accession>
<protein>
    <submittedName>
        <fullName evidence="1">Uncharacterized protein</fullName>
    </submittedName>
</protein>
<dbReference type="RefSeq" id="WP_214160745.1">
    <property type="nucleotide sequence ID" value="NZ_JAHBAY010000025.1"/>
</dbReference>
<keyword evidence="2" id="KW-1185">Reference proteome</keyword>
<dbReference type="Proteomes" id="UP001197247">
    <property type="component" value="Unassembled WGS sequence"/>
</dbReference>
<organism evidence="1 2">
    <name type="scientific">Kineosporia corallincola</name>
    <dbReference type="NCBI Taxonomy" id="2835133"/>
    <lineage>
        <taxon>Bacteria</taxon>
        <taxon>Bacillati</taxon>
        <taxon>Actinomycetota</taxon>
        <taxon>Actinomycetes</taxon>
        <taxon>Kineosporiales</taxon>
        <taxon>Kineosporiaceae</taxon>
        <taxon>Kineosporia</taxon>
    </lineage>
</organism>
<sequence length="171" mass="17556">MDYAFWIPEDSAEPDLVDPFLLALEAESRLKLPKVSLARSPGGDTWVNEYTWVWLESGWKELSATARSGGVWATVTASPVRMKVSASGAAQGVTCSGPGRAWSAADGGGAPADGGCALRFTRSGEGIGVSVAVPYRVSWTGSGGAGGDLGTMTATGEESVTVLEAVAVSRS</sequence>
<proteinExistence type="predicted"/>
<evidence type="ECO:0000313" key="1">
    <source>
        <dbReference type="EMBL" id="MBT0774205.1"/>
    </source>
</evidence>
<dbReference type="EMBL" id="JAHBAY010000025">
    <property type="protein sequence ID" value="MBT0774205.1"/>
    <property type="molecule type" value="Genomic_DNA"/>
</dbReference>
<comment type="caution">
    <text evidence="1">The sequence shown here is derived from an EMBL/GenBank/DDBJ whole genome shotgun (WGS) entry which is preliminary data.</text>
</comment>
<gene>
    <name evidence="1" type="ORF">KIH74_34995</name>
</gene>
<evidence type="ECO:0000313" key="2">
    <source>
        <dbReference type="Proteomes" id="UP001197247"/>
    </source>
</evidence>